<gene>
    <name evidence="2 4" type="primary">Mxd1</name>
    <name evidence="2" type="ORF">rCG_56130</name>
</gene>
<accession>A6IAY8</accession>
<proteinExistence type="predicted"/>
<protein>
    <submittedName>
        <fullName evidence="2">Max dimerization protein 1, isoform CRA_a</fullName>
    </submittedName>
</protein>
<sequence>MRHVAAAGLSRDGAGGGRRRVGINTRRWRLGSGLRAVPSLPLLAGQRGSSSVFPAGRPRARRGSPPGAGWRKLNMGMPPCCHTVARTEMPSNGETSPRRTAPVADQLTMRWRRTGFVLNIKPVETFTHSQGGFDFLACSPPPVPREAEGAGTAGPRVKPTHHPEFADKSQIAHKET</sequence>
<evidence type="ECO:0000256" key="1">
    <source>
        <dbReference type="SAM" id="MobiDB-lite"/>
    </source>
</evidence>
<name>A6IAY8_RAT</name>
<feature type="compositionally biased region" description="Low complexity" evidence="1">
    <location>
        <begin position="1"/>
        <end position="12"/>
    </location>
</feature>
<organism evidence="2 3">
    <name type="scientific">Rattus norvegicus</name>
    <name type="common">Rat</name>
    <dbReference type="NCBI Taxonomy" id="10116"/>
    <lineage>
        <taxon>Eukaryota</taxon>
        <taxon>Metazoa</taxon>
        <taxon>Chordata</taxon>
        <taxon>Craniata</taxon>
        <taxon>Vertebrata</taxon>
        <taxon>Euteleostomi</taxon>
        <taxon>Mammalia</taxon>
        <taxon>Eutheria</taxon>
        <taxon>Euarchontoglires</taxon>
        <taxon>Glires</taxon>
        <taxon>Rodentia</taxon>
        <taxon>Myomorpha</taxon>
        <taxon>Muroidea</taxon>
        <taxon>Muridae</taxon>
        <taxon>Murinae</taxon>
        <taxon>Rattus</taxon>
    </lineage>
</organism>
<feature type="region of interest" description="Disordered" evidence="1">
    <location>
        <begin position="1"/>
        <end position="20"/>
    </location>
</feature>
<feature type="region of interest" description="Disordered" evidence="1">
    <location>
        <begin position="141"/>
        <end position="176"/>
    </location>
</feature>
<reference evidence="3" key="1">
    <citation type="submission" date="2005-09" db="EMBL/GenBank/DDBJ databases">
        <authorList>
            <person name="Mural R.J."/>
            <person name="Li P.W."/>
            <person name="Adams M.D."/>
            <person name="Amanatides P.G."/>
            <person name="Baden-Tillson H."/>
            <person name="Barnstead M."/>
            <person name="Chin S.H."/>
            <person name="Dew I."/>
            <person name="Evans C.A."/>
            <person name="Ferriera S."/>
            <person name="Flanigan M."/>
            <person name="Fosler C."/>
            <person name="Glodek A."/>
            <person name="Gu Z."/>
            <person name="Holt R.A."/>
            <person name="Jennings D."/>
            <person name="Kraft C.L."/>
            <person name="Lu F."/>
            <person name="Nguyen T."/>
            <person name="Nusskern D.R."/>
            <person name="Pfannkoch C.M."/>
            <person name="Sitter C."/>
            <person name="Sutton G.G."/>
            <person name="Venter J.C."/>
            <person name="Wang Z."/>
            <person name="Woodage T."/>
            <person name="Zheng X.H."/>
            <person name="Zhong F."/>
        </authorList>
    </citation>
    <scope>NUCLEOTIDE SEQUENCE [LARGE SCALE GENOMIC DNA]</scope>
    <source>
        <strain>BN</strain>
        <strain evidence="3">Sprague-Dawley</strain>
    </source>
</reference>
<dbReference type="EMBL" id="CH473957">
    <property type="protein sequence ID" value="EDL91254.1"/>
    <property type="molecule type" value="Genomic_DNA"/>
</dbReference>
<evidence type="ECO:0000313" key="4">
    <source>
        <dbReference type="RGD" id="1564525"/>
    </source>
</evidence>
<dbReference type="RGD" id="1564525">
    <property type="gene designation" value="Mxd1"/>
</dbReference>
<dbReference type="Proteomes" id="UP000234681">
    <property type="component" value="Chromosome 4"/>
</dbReference>
<dbReference type="AGR" id="RGD:1564525"/>
<feature type="compositionally biased region" description="Basic and acidic residues" evidence="1">
    <location>
        <begin position="161"/>
        <end position="176"/>
    </location>
</feature>
<evidence type="ECO:0000313" key="2">
    <source>
        <dbReference type="EMBL" id="EDL91254.1"/>
    </source>
</evidence>
<feature type="region of interest" description="Disordered" evidence="1">
    <location>
        <begin position="47"/>
        <end position="74"/>
    </location>
</feature>
<dbReference type="AlphaFoldDB" id="A6IAY8"/>
<evidence type="ECO:0000313" key="3">
    <source>
        <dbReference type="Proteomes" id="UP000234681"/>
    </source>
</evidence>